<accession>A0A2W4W0J6</accession>
<dbReference type="InterPro" id="IPR005025">
    <property type="entry name" value="FMN_Rdtase-like_dom"/>
</dbReference>
<comment type="caution">
    <text evidence="2">The sequence shown here is derived from an EMBL/GenBank/DDBJ whole genome shotgun (WGS) entry which is preliminary data.</text>
</comment>
<evidence type="ECO:0000313" key="3">
    <source>
        <dbReference type="Proteomes" id="UP000249081"/>
    </source>
</evidence>
<organism evidence="2 3">
    <name type="scientific">Shackletoniella antarctica</name>
    <dbReference type="NCBI Taxonomy" id="268115"/>
    <lineage>
        <taxon>Bacteria</taxon>
        <taxon>Bacillati</taxon>
        <taxon>Cyanobacteriota</taxon>
        <taxon>Cyanophyceae</taxon>
        <taxon>Oculatellales</taxon>
        <taxon>Oculatellaceae</taxon>
        <taxon>Shackletoniella</taxon>
    </lineage>
</organism>
<dbReference type="Pfam" id="PF03358">
    <property type="entry name" value="FMN_red"/>
    <property type="match status" value="1"/>
</dbReference>
<dbReference type="GO" id="GO:0010181">
    <property type="term" value="F:FMN binding"/>
    <property type="evidence" value="ECO:0007669"/>
    <property type="project" value="InterPro"/>
</dbReference>
<proteinExistence type="predicted"/>
<dbReference type="GO" id="GO:0005829">
    <property type="term" value="C:cytosol"/>
    <property type="evidence" value="ECO:0007669"/>
    <property type="project" value="TreeGrafter"/>
</dbReference>
<evidence type="ECO:0000259" key="1">
    <source>
        <dbReference type="PROSITE" id="PS50902"/>
    </source>
</evidence>
<feature type="domain" description="Flavodoxin-like" evidence="1">
    <location>
        <begin position="1"/>
        <end position="158"/>
    </location>
</feature>
<dbReference type="GO" id="GO:0016491">
    <property type="term" value="F:oxidoreductase activity"/>
    <property type="evidence" value="ECO:0007669"/>
    <property type="project" value="InterPro"/>
</dbReference>
<dbReference type="SUPFAM" id="SSF52218">
    <property type="entry name" value="Flavoproteins"/>
    <property type="match status" value="1"/>
</dbReference>
<dbReference type="InterPro" id="IPR029039">
    <property type="entry name" value="Flavoprotein-like_sf"/>
</dbReference>
<dbReference type="EMBL" id="QBMN01000110">
    <property type="protein sequence ID" value="PZO38056.1"/>
    <property type="molecule type" value="Genomic_DNA"/>
</dbReference>
<evidence type="ECO:0000313" key="2">
    <source>
        <dbReference type="EMBL" id="PZO38056.1"/>
    </source>
</evidence>
<dbReference type="PANTHER" id="PTHR30543:SF21">
    <property type="entry name" value="NAD(P)H-DEPENDENT FMN REDUCTASE LOT6"/>
    <property type="match status" value="1"/>
</dbReference>
<dbReference type="InterPro" id="IPR008254">
    <property type="entry name" value="Flavodoxin/NO_synth"/>
</dbReference>
<reference evidence="3" key="1">
    <citation type="submission" date="2018-04" db="EMBL/GenBank/DDBJ databases">
        <authorList>
            <person name="Cornet L."/>
        </authorList>
    </citation>
    <scope>NUCLEOTIDE SEQUENCE [LARGE SCALE GENOMIC DNA]</scope>
</reference>
<dbReference type="PROSITE" id="PS50902">
    <property type="entry name" value="FLAVODOXIN_LIKE"/>
    <property type="match status" value="1"/>
</dbReference>
<name>A0A2W4W0J6_9CYAN</name>
<dbReference type="AlphaFoldDB" id="A0A2W4W0J6"/>
<sequence length="171" mass="17593">MLILSATHGTNLDLAQAFAAEATKQGASAEVVSLPELQLPLYDSLVSEAGPGLASLEQALKQHKGLVICAPEYNGSIPPVVTNAIAWLSVSTEDFRALFNGRPVALATHSGGGGNKVALAMRQQLSHLGCTVVGREVVATSQKAANPEAIAALVTQLTALEPSYAGVPVKV</sequence>
<dbReference type="PANTHER" id="PTHR30543">
    <property type="entry name" value="CHROMATE REDUCTASE"/>
    <property type="match status" value="1"/>
</dbReference>
<dbReference type="Gene3D" id="3.40.50.360">
    <property type="match status" value="1"/>
</dbReference>
<dbReference type="Proteomes" id="UP000249081">
    <property type="component" value="Unassembled WGS sequence"/>
</dbReference>
<reference evidence="2 3" key="2">
    <citation type="submission" date="2018-06" db="EMBL/GenBank/DDBJ databases">
        <title>Metagenomic assembly of (sub)arctic Cyanobacteria and their associated microbiome from non-axenic cultures.</title>
        <authorList>
            <person name="Baurain D."/>
        </authorList>
    </citation>
    <scope>NUCLEOTIDE SEQUENCE [LARGE SCALE GENOMIC DNA]</scope>
    <source>
        <strain evidence="2">ULC041bin1</strain>
    </source>
</reference>
<dbReference type="InterPro" id="IPR050712">
    <property type="entry name" value="NAD(P)H-dep_reductase"/>
</dbReference>
<protein>
    <submittedName>
        <fullName evidence="2">NADPH-dependent oxidoreductase</fullName>
    </submittedName>
</protein>
<gene>
    <name evidence="2" type="ORF">DCF17_15135</name>
</gene>